<feature type="transmembrane region" description="Helical" evidence="1">
    <location>
        <begin position="34"/>
        <end position="55"/>
    </location>
</feature>
<proteinExistence type="predicted"/>
<feature type="transmembrane region" description="Helical" evidence="1">
    <location>
        <begin position="6"/>
        <end position="27"/>
    </location>
</feature>
<evidence type="ECO:0000313" key="2">
    <source>
        <dbReference type="EMBL" id="EGF91466.1"/>
    </source>
</evidence>
<keyword evidence="1" id="KW-0812">Transmembrane</keyword>
<dbReference type="EMBL" id="GL883078">
    <property type="protein sequence ID" value="EGF91466.1"/>
    <property type="molecule type" value="Genomic_DNA"/>
</dbReference>
<dbReference type="Proteomes" id="UP000006512">
    <property type="component" value="Unassembled WGS sequence"/>
</dbReference>
<protein>
    <submittedName>
        <fullName evidence="2">Putative membrane protein</fullName>
    </submittedName>
</protein>
<dbReference type="AlphaFoldDB" id="F4QMM5"/>
<keyword evidence="1" id="KW-0472">Membrane</keyword>
<dbReference type="HOGENOM" id="CLU_1631984_0_0_5"/>
<name>F4QMM5_9CAUL</name>
<keyword evidence="1" id="KW-1133">Transmembrane helix</keyword>
<gene>
    <name evidence="2" type="ORF">ABI_28830</name>
</gene>
<feature type="transmembrane region" description="Helical" evidence="1">
    <location>
        <begin position="67"/>
        <end position="87"/>
    </location>
</feature>
<dbReference type="RefSeq" id="WP_006273668.1">
    <property type="nucleotide sequence ID" value="NZ_GL883078.1"/>
</dbReference>
<evidence type="ECO:0000256" key="1">
    <source>
        <dbReference type="SAM" id="Phobius"/>
    </source>
</evidence>
<evidence type="ECO:0000313" key="3">
    <source>
        <dbReference type="Proteomes" id="UP000006512"/>
    </source>
</evidence>
<dbReference type="OrthoDB" id="7188556at2"/>
<feature type="transmembrane region" description="Helical" evidence="1">
    <location>
        <begin position="121"/>
        <end position="144"/>
    </location>
</feature>
<feature type="transmembrane region" description="Helical" evidence="1">
    <location>
        <begin position="96"/>
        <end position="115"/>
    </location>
</feature>
<sequence length="162" mass="17465">MLQSWITQLSAAALLVVCVYALIAGSWRERFGALIYMAAYALSLGFGMISLSSAAPYIPKYVASNYVAMYMLVTDTLILQGLCVVAWKSPHAWPKWAILCQAVTIGLHVAMLLGLGLSNPVYIALLTALGWLGLLALLIGTIAARQARHDSRRQRAALAASE</sequence>
<keyword evidence="3" id="KW-1185">Reference proteome</keyword>
<organism evidence="2 3">
    <name type="scientific">Asticcacaulis biprosthecium C19</name>
    <dbReference type="NCBI Taxonomy" id="715226"/>
    <lineage>
        <taxon>Bacteria</taxon>
        <taxon>Pseudomonadati</taxon>
        <taxon>Pseudomonadota</taxon>
        <taxon>Alphaproteobacteria</taxon>
        <taxon>Caulobacterales</taxon>
        <taxon>Caulobacteraceae</taxon>
        <taxon>Asticcacaulis</taxon>
    </lineage>
</organism>
<reference evidence="3" key="1">
    <citation type="submission" date="2011-03" db="EMBL/GenBank/DDBJ databases">
        <title>Draft genome sequence of Brevundimonas diminuta.</title>
        <authorList>
            <person name="Brown P.J.B."/>
            <person name="Buechlein A."/>
            <person name="Hemmerich C."/>
            <person name="Brun Y.V."/>
        </authorList>
    </citation>
    <scope>NUCLEOTIDE SEQUENCE [LARGE SCALE GENOMIC DNA]</scope>
    <source>
        <strain evidence="3">C19</strain>
    </source>
</reference>
<accession>F4QMM5</accession>